<dbReference type="PROSITE" id="PS51186">
    <property type="entry name" value="GNAT"/>
    <property type="match status" value="1"/>
</dbReference>
<gene>
    <name evidence="3" type="ORF">DSM01_1115</name>
    <name evidence="4" type="ORF">SAMN04487999_1820</name>
</gene>
<protein>
    <submittedName>
        <fullName evidence="3 4">Acetyltransferase</fullName>
    </submittedName>
</protein>
<organism evidence="4 5">
    <name type="scientific">Leeuwenhoekiella palythoae</name>
    <dbReference type="NCBI Taxonomy" id="573501"/>
    <lineage>
        <taxon>Bacteria</taxon>
        <taxon>Pseudomonadati</taxon>
        <taxon>Bacteroidota</taxon>
        <taxon>Flavobacteriia</taxon>
        <taxon>Flavobacteriales</taxon>
        <taxon>Flavobacteriaceae</taxon>
        <taxon>Leeuwenhoekiella</taxon>
    </lineage>
</organism>
<evidence type="ECO:0000313" key="3">
    <source>
        <dbReference type="EMBL" id="RXG30365.1"/>
    </source>
</evidence>
<dbReference type="Proteomes" id="UP000290037">
    <property type="component" value="Unassembled WGS sequence"/>
</dbReference>
<dbReference type="OrthoDB" id="5419426at2"/>
<dbReference type="InterPro" id="IPR016181">
    <property type="entry name" value="Acyl_CoA_acyltransferase"/>
</dbReference>
<reference evidence="5" key="1">
    <citation type="submission" date="2016-11" db="EMBL/GenBank/DDBJ databases">
        <authorList>
            <person name="Varghese N."/>
            <person name="Submissions S."/>
        </authorList>
    </citation>
    <scope>NUCLEOTIDE SEQUENCE [LARGE SCALE GENOMIC DNA]</scope>
    <source>
        <strain evidence="5">DSM 19859</strain>
    </source>
</reference>
<dbReference type="CDD" id="cd04301">
    <property type="entry name" value="NAT_SF"/>
    <property type="match status" value="1"/>
</dbReference>
<evidence type="ECO:0000313" key="6">
    <source>
        <dbReference type="Proteomes" id="UP000290037"/>
    </source>
</evidence>
<reference evidence="4" key="2">
    <citation type="submission" date="2016-11" db="EMBL/GenBank/DDBJ databases">
        <authorList>
            <person name="Jaros S."/>
            <person name="Januszkiewicz K."/>
            <person name="Wedrychowicz H."/>
        </authorList>
    </citation>
    <scope>NUCLEOTIDE SEQUENCE [LARGE SCALE GENOMIC DNA]</scope>
    <source>
        <strain evidence="4">DSM 19859</strain>
    </source>
</reference>
<dbReference type="RefSeq" id="WP_072982389.1">
    <property type="nucleotide sequence ID" value="NZ_FQXT01000003.1"/>
</dbReference>
<dbReference type="EMBL" id="QOVN01000002">
    <property type="protein sequence ID" value="RXG30365.1"/>
    <property type="molecule type" value="Genomic_DNA"/>
</dbReference>
<dbReference type="EMBL" id="FQXT01000003">
    <property type="protein sequence ID" value="SHI05184.1"/>
    <property type="molecule type" value="Genomic_DNA"/>
</dbReference>
<keyword evidence="6" id="KW-1185">Reference proteome</keyword>
<accession>A0A1M5Y029</accession>
<keyword evidence="1 4" id="KW-0808">Transferase</keyword>
<proteinExistence type="predicted"/>
<dbReference type="Gene3D" id="3.40.630.30">
    <property type="match status" value="1"/>
</dbReference>
<dbReference type="InterPro" id="IPR050769">
    <property type="entry name" value="NAT_camello-type"/>
</dbReference>
<dbReference type="STRING" id="573501.SAMN04487999_1820"/>
<dbReference type="AlphaFoldDB" id="A0A1M5Y029"/>
<dbReference type="SUPFAM" id="SSF55729">
    <property type="entry name" value="Acyl-CoA N-acyltransferases (Nat)"/>
    <property type="match status" value="1"/>
</dbReference>
<evidence type="ECO:0000313" key="4">
    <source>
        <dbReference type="EMBL" id="SHI05184.1"/>
    </source>
</evidence>
<name>A0A1M5Y029_9FLAO</name>
<dbReference type="PANTHER" id="PTHR13947">
    <property type="entry name" value="GNAT FAMILY N-ACETYLTRANSFERASE"/>
    <property type="match status" value="1"/>
</dbReference>
<reference evidence="3 6" key="3">
    <citation type="submission" date="2018-07" db="EMBL/GenBank/DDBJ databases">
        <title>Leeuwenhoekiella genomics.</title>
        <authorList>
            <person name="Tahon G."/>
            <person name="Willems A."/>
        </authorList>
    </citation>
    <scope>NUCLEOTIDE SEQUENCE [LARGE SCALE GENOMIC DNA]</scope>
    <source>
        <strain evidence="3 6">LMG 24856</strain>
    </source>
</reference>
<dbReference type="PANTHER" id="PTHR13947:SF37">
    <property type="entry name" value="LD18367P"/>
    <property type="match status" value="1"/>
</dbReference>
<feature type="domain" description="N-acetyltransferase" evidence="2">
    <location>
        <begin position="2"/>
        <end position="159"/>
    </location>
</feature>
<dbReference type="Proteomes" id="UP000184240">
    <property type="component" value="Unassembled WGS sequence"/>
</dbReference>
<dbReference type="Pfam" id="PF00583">
    <property type="entry name" value="Acetyltransf_1"/>
    <property type="match status" value="1"/>
</dbReference>
<evidence type="ECO:0000313" key="5">
    <source>
        <dbReference type="Proteomes" id="UP000184240"/>
    </source>
</evidence>
<evidence type="ECO:0000259" key="2">
    <source>
        <dbReference type="PROSITE" id="PS51186"/>
    </source>
</evidence>
<evidence type="ECO:0000256" key="1">
    <source>
        <dbReference type="ARBA" id="ARBA00022679"/>
    </source>
</evidence>
<sequence length="159" mass="17515">MLQIRAVEAADNKELASLLRSILIEMGVPKVGTAYADTTLDCMYETYDVDQAEYFVIEEDGTLLGGAGIAPLANYEGPVCELQKMYISASLRGKGVGQRLMNTCLEFAKNQGFEQVYIETIPYMEAAQKLYKKSGFEYIDGPMGCTGHSACPVHMLKTF</sequence>
<dbReference type="InterPro" id="IPR000182">
    <property type="entry name" value="GNAT_dom"/>
</dbReference>
<dbReference type="GO" id="GO:0008080">
    <property type="term" value="F:N-acetyltransferase activity"/>
    <property type="evidence" value="ECO:0007669"/>
    <property type="project" value="InterPro"/>
</dbReference>